<dbReference type="EMBL" id="JAWQEG010003719">
    <property type="protein sequence ID" value="KAK3864790.1"/>
    <property type="molecule type" value="Genomic_DNA"/>
</dbReference>
<name>A0AAE1K7N2_PETCI</name>
<dbReference type="Proteomes" id="UP001286313">
    <property type="component" value="Unassembled WGS sequence"/>
</dbReference>
<evidence type="ECO:0000313" key="2">
    <source>
        <dbReference type="Proteomes" id="UP001286313"/>
    </source>
</evidence>
<dbReference type="AlphaFoldDB" id="A0AAE1K7N2"/>
<protein>
    <submittedName>
        <fullName evidence="1">Uncharacterized protein</fullName>
    </submittedName>
</protein>
<sequence length="68" mass="7597">MGGVDGLWERSWSQFILNSGGWWLSWFKHCGSSVESRWQSSEDGGSPFPPYDAAKLNLSVLSATVKYL</sequence>
<evidence type="ECO:0000313" key="1">
    <source>
        <dbReference type="EMBL" id="KAK3864790.1"/>
    </source>
</evidence>
<gene>
    <name evidence="1" type="ORF">Pcinc_029548</name>
</gene>
<reference evidence="1" key="1">
    <citation type="submission" date="2023-10" db="EMBL/GenBank/DDBJ databases">
        <title>Genome assemblies of two species of porcelain crab, Petrolisthes cinctipes and Petrolisthes manimaculis (Anomura: Porcellanidae).</title>
        <authorList>
            <person name="Angst P."/>
        </authorList>
    </citation>
    <scope>NUCLEOTIDE SEQUENCE</scope>
    <source>
        <strain evidence="1">PB745_01</strain>
        <tissue evidence="1">Gill</tissue>
    </source>
</reference>
<comment type="caution">
    <text evidence="1">The sequence shown here is derived from an EMBL/GenBank/DDBJ whole genome shotgun (WGS) entry which is preliminary data.</text>
</comment>
<organism evidence="1 2">
    <name type="scientific">Petrolisthes cinctipes</name>
    <name type="common">Flat porcelain crab</name>
    <dbReference type="NCBI Taxonomy" id="88211"/>
    <lineage>
        <taxon>Eukaryota</taxon>
        <taxon>Metazoa</taxon>
        <taxon>Ecdysozoa</taxon>
        <taxon>Arthropoda</taxon>
        <taxon>Crustacea</taxon>
        <taxon>Multicrustacea</taxon>
        <taxon>Malacostraca</taxon>
        <taxon>Eumalacostraca</taxon>
        <taxon>Eucarida</taxon>
        <taxon>Decapoda</taxon>
        <taxon>Pleocyemata</taxon>
        <taxon>Anomura</taxon>
        <taxon>Galatheoidea</taxon>
        <taxon>Porcellanidae</taxon>
        <taxon>Petrolisthes</taxon>
    </lineage>
</organism>
<keyword evidence="2" id="KW-1185">Reference proteome</keyword>
<proteinExistence type="predicted"/>
<accession>A0AAE1K7N2</accession>